<dbReference type="GO" id="GO:0016646">
    <property type="term" value="F:oxidoreductase activity, acting on the CH-NH group of donors, NAD or NADP as acceptor"/>
    <property type="evidence" value="ECO:0007669"/>
    <property type="project" value="UniProtKB-ARBA"/>
</dbReference>
<dbReference type="Pfam" id="PF01613">
    <property type="entry name" value="Flavin_Reduct"/>
    <property type="match status" value="1"/>
</dbReference>
<accession>A0A7Y8GU38</accession>
<reference evidence="5 6" key="1">
    <citation type="submission" date="2019-09" db="EMBL/GenBank/DDBJ databases">
        <title>Hydrogenophaga aromatica sp. nov., isolated from a para-xylene-degrading enrichment culture.</title>
        <authorList>
            <person name="Tancsics A."/>
            <person name="Banerjee S."/>
        </authorList>
    </citation>
    <scope>NUCLEOTIDE SEQUENCE [LARGE SCALE GENOMIC DNA]</scope>
    <source>
        <strain evidence="5 6">D2P1</strain>
    </source>
</reference>
<keyword evidence="6" id="KW-1185">Reference proteome</keyword>
<dbReference type="PANTHER" id="PTHR43567">
    <property type="entry name" value="FLAVOREDOXIN-RELATED-RELATED"/>
    <property type="match status" value="1"/>
</dbReference>
<dbReference type="Proteomes" id="UP000545507">
    <property type="component" value="Unassembled WGS sequence"/>
</dbReference>
<gene>
    <name evidence="5" type="ORF">F3K02_04510</name>
</gene>
<dbReference type="RefSeq" id="WP_177133775.1">
    <property type="nucleotide sequence ID" value="NZ_VYGV01000006.1"/>
</dbReference>
<dbReference type="SMART" id="SM00903">
    <property type="entry name" value="Flavin_Reduct"/>
    <property type="match status" value="1"/>
</dbReference>
<evidence type="ECO:0000313" key="6">
    <source>
        <dbReference type="Proteomes" id="UP000545507"/>
    </source>
</evidence>
<dbReference type="InterPro" id="IPR002563">
    <property type="entry name" value="Flavin_Rdtase-like_dom"/>
</dbReference>
<feature type="domain" description="Flavin reductase like" evidence="4">
    <location>
        <begin position="14"/>
        <end position="165"/>
    </location>
</feature>
<evidence type="ECO:0000256" key="2">
    <source>
        <dbReference type="ARBA" id="ARBA00022630"/>
    </source>
</evidence>
<dbReference type="Gene3D" id="2.30.110.10">
    <property type="entry name" value="Electron Transport, Fmn-binding Protein, Chain A"/>
    <property type="match status" value="1"/>
</dbReference>
<evidence type="ECO:0000313" key="5">
    <source>
        <dbReference type="EMBL" id="NWF44516.1"/>
    </source>
</evidence>
<comment type="similarity">
    <text evidence="3">Belongs to the flavoredoxin family.</text>
</comment>
<name>A0A7Y8GU38_9BURK</name>
<proteinExistence type="inferred from homology"/>
<sequence length="178" mass="19479">MAKRSFPLAKAYTLLEPGPVVLLTTASGGQTDVMVQSWHLMLEFEPPLVGCVVSPRNHSYGLLKASRECVINIPSVEIAEQVVACGNSSGRNVDKFERFGLTPVPAKVVGAPLIKECFASLECRVVDTGMVAKYGLFVLEVVKAWMDPAHKEARTLHHRGRGRFMVAGETIQLKSKMK</sequence>
<comment type="cofactor">
    <cofactor evidence="1">
        <name>FMN</name>
        <dbReference type="ChEBI" id="CHEBI:58210"/>
    </cofactor>
</comment>
<evidence type="ECO:0000256" key="1">
    <source>
        <dbReference type="ARBA" id="ARBA00001917"/>
    </source>
</evidence>
<protein>
    <submittedName>
        <fullName evidence="5">Flavin reductase family protein</fullName>
    </submittedName>
</protein>
<dbReference type="PANTHER" id="PTHR43567:SF1">
    <property type="entry name" value="FLAVOREDOXIN"/>
    <property type="match status" value="1"/>
</dbReference>
<keyword evidence="2" id="KW-0285">Flavoprotein</keyword>
<dbReference type="GO" id="GO:0010181">
    <property type="term" value="F:FMN binding"/>
    <property type="evidence" value="ECO:0007669"/>
    <property type="project" value="InterPro"/>
</dbReference>
<dbReference type="SUPFAM" id="SSF50475">
    <property type="entry name" value="FMN-binding split barrel"/>
    <property type="match status" value="1"/>
</dbReference>
<organism evidence="5 6">
    <name type="scientific">Hydrogenophaga aromaticivorans</name>
    <dbReference type="NCBI Taxonomy" id="2610898"/>
    <lineage>
        <taxon>Bacteria</taxon>
        <taxon>Pseudomonadati</taxon>
        <taxon>Pseudomonadota</taxon>
        <taxon>Betaproteobacteria</taxon>
        <taxon>Burkholderiales</taxon>
        <taxon>Comamonadaceae</taxon>
        <taxon>Hydrogenophaga</taxon>
    </lineage>
</organism>
<dbReference type="AlphaFoldDB" id="A0A7Y8GU38"/>
<evidence type="ECO:0000256" key="3">
    <source>
        <dbReference type="ARBA" id="ARBA00038054"/>
    </source>
</evidence>
<comment type="caution">
    <text evidence="5">The sequence shown here is derived from an EMBL/GenBank/DDBJ whole genome shotgun (WGS) entry which is preliminary data.</text>
</comment>
<evidence type="ECO:0000259" key="4">
    <source>
        <dbReference type="SMART" id="SM00903"/>
    </source>
</evidence>
<dbReference type="InterPro" id="IPR012349">
    <property type="entry name" value="Split_barrel_FMN-bd"/>
</dbReference>
<dbReference type="EMBL" id="VYGV01000006">
    <property type="protein sequence ID" value="NWF44516.1"/>
    <property type="molecule type" value="Genomic_DNA"/>
</dbReference>
<dbReference type="InterPro" id="IPR052174">
    <property type="entry name" value="Flavoredoxin"/>
</dbReference>